<dbReference type="PANTHER" id="PTHR31719">
    <property type="entry name" value="NAC TRANSCRIPTION FACTOR 56"/>
    <property type="match status" value="1"/>
</dbReference>
<organism evidence="6 7">
    <name type="scientific">Acer yangbiense</name>
    <dbReference type="NCBI Taxonomy" id="1000413"/>
    <lineage>
        <taxon>Eukaryota</taxon>
        <taxon>Viridiplantae</taxon>
        <taxon>Streptophyta</taxon>
        <taxon>Embryophyta</taxon>
        <taxon>Tracheophyta</taxon>
        <taxon>Spermatophyta</taxon>
        <taxon>Magnoliopsida</taxon>
        <taxon>eudicotyledons</taxon>
        <taxon>Gunneridae</taxon>
        <taxon>Pentapetalae</taxon>
        <taxon>rosids</taxon>
        <taxon>malvids</taxon>
        <taxon>Sapindales</taxon>
        <taxon>Sapindaceae</taxon>
        <taxon>Hippocastanoideae</taxon>
        <taxon>Acereae</taxon>
        <taxon>Acer</taxon>
    </lineage>
</organism>
<dbReference type="EMBL" id="VAHF01000012">
    <property type="protein sequence ID" value="TXG49112.1"/>
    <property type="molecule type" value="Genomic_DNA"/>
</dbReference>
<evidence type="ECO:0000256" key="3">
    <source>
        <dbReference type="ARBA" id="ARBA00023163"/>
    </source>
</evidence>
<evidence type="ECO:0000313" key="6">
    <source>
        <dbReference type="EMBL" id="TXG49112.1"/>
    </source>
</evidence>
<evidence type="ECO:0000259" key="5">
    <source>
        <dbReference type="PROSITE" id="PS51005"/>
    </source>
</evidence>
<dbReference type="PROSITE" id="PS51005">
    <property type="entry name" value="NAC"/>
    <property type="match status" value="1"/>
</dbReference>
<keyword evidence="7" id="KW-1185">Reference proteome</keyword>
<keyword evidence="1" id="KW-0805">Transcription regulation</keyword>
<evidence type="ECO:0000313" key="7">
    <source>
        <dbReference type="Proteomes" id="UP000323000"/>
    </source>
</evidence>
<dbReference type="GO" id="GO:0003677">
    <property type="term" value="F:DNA binding"/>
    <property type="evidence" value="ECO:0007669"/>
    <property type="project" value="UniProtKB-KW"/>
</dbReference>
<dbReference type="SUPFAM" id="SSF101941">
    <property type="entry name" value="NAC domain"/>
    <property type="match status" value="1"/>
</dbReference>
<dbReference type="AlphaFoldDB" id="A0A5C7GXS8"/>
<keyword evidence="2" id="KW-0238">DNA-binding</keyword>
<dbReference type="GO" id="GO:0006355">
    <property type="term" value="P:regulation of DNA-templated transcription"/>
    <property type="evidence" value="ECO:0007669"/>
    <property type="project" value="InterPro"/>
</dbReference>
<name>A0A5C7GXS8_9ROSI</name>
<gene>
    <name evidence="6" type="ORF">EZV62_024987</name>
</gene>
<dbReference type="PANTHER" id="PTHR31719:SF94">
    <property type="entry name" value="PROTEIN ATAF2"/>
    <property type="match status" value="1"/>
</dbReference>
<dbReference type="Pfam" id="PF02365">
    <property type="entry name" value="NAM"/>
    <property type="match status" value="1"/>
</dbReference>
<dbReference type="OrthoDB" id="1592334at2759"/>
<keyword evidence="3" id="KW-0804">Transcription</keyword>
<keyword evidence="4" id="KW-0539">Nucleus</keyword>
<reference evidence="7" key="1">
    <citation type="journal article" date="2019" name="Gigascience">
        <title>De novo genome assembly of the endangered Acer yangbiense, a plant species with extremely small populations endemic to Yunnan Province, China.</title>
        <authorList>
            <person name="Yang J."/>
            <person name="Wariss H.M."/>
            <person name="Tao L."/>
            <person name="Zhang R."/>
            <person name="Yun Q."/>
            <person name="Hollingsworth P."/>
            <person name="Dao Z."/>
            <person name="Luo G."/>
            <person name="Guo H."/>
            <person name="Ma Y."/>
            <person name="Sun W."/>
        </authorList>
    </citation>
    <scope>NUCLEOTIDE SEQUENCE [LARGE SCALE GENOMIC DNA]</scope>
    <source>
        <strain evidence="7">cv. Malutang</strain>
    </source>
</reference>
<feature type="domain" description="NAC" evidence="5">
    <location>
        <begin position="28"/>
        <end position="112"/>
    </location>
</feature>
<protein>
    <recommendedName>
        <fullName evidence="5">NAC domain-containing protein</fullName>
    </recommendedName>
</protein>
<evidence type="ECO:0000256" key="2">
    <source>
        <dbReference type="ARBA" id="ARBA00023125"/>
    </source>
</evidence>
<dbReference type="Gene3D" id="2.170.150.80">
    <property type="entry name" value="NAC domain"/>
    <property type="match status" value="1"/>
</dbReference>
<dbReference type="InterPro" id="IPR036093">
    <property type="entry name" value="NAC_dom_sf"/>
</dbReference>
<evidence type="ECO:0000256" key="1">
    <source>
        <dbReference type="ARBA" id="ARBA00023015"/>
    </source>
</evidence>
<comment type="caution">
    <text evidence="6">The sequence shown here is derived from an EMBL/GenBank/DDBJ whole genome shotgun (WGS) entry which is preliminary data.</text>
</comment>
<dbReference type="Proteomes" id="UP000323000">
    <property type="component" value="Chromosome 12"/>
</dbReference>
<sequence length="112" mass="12867">MAFSYLQCSSSDDLVVYQENHDQDQLNLPTGYRFSPQNHELVLNYLANKIMGQKLPANIITTIDLYQYDPHQLPISGETCGVQNSLQRIKGGQQTFFKTKKKQENPQEFRGN</sequence>
<accession>A0A5C7GXS8</accession>
<dbReference type="InterPro" id="IPR003441">
    <property type="entry name" value="NAC-dom"/>
</dbReference>
<proteinExistence type="predicted"/>
<evidence type="ECO:0000256" key="4">
    <source>
        <dbReference type="ARBA" id="ARBA00023242"/>
    </source>
</evidence>